<evidence type="ECO:0000313" key="2">
    <source>
        <dbReference type="EMBL" id="PRX97213.1"/>
    </source>
</evidence>
<dbReference type="EMBL" id="PVZC01000006">
    <property type="protein sequence ID" value="PRX97213.1"/>
    <property type="molecule type" value="Genomic_DNA"/>
</dbReference>
<sequence>MSTIDAMTANPDPAGAPGSGEVPEDVRRLLLRVVKNSDARLEDEVRAWAEEVGPEQAADRLAAFVELADLSPIRQLAFQALTFVGEPGGAAVQRLREHPFTGPFATAWLIQHGHLPDDALGPSDELLAIAESLAAMAAIDAANVVAGLRTTGDGGRQHEVVAQLWRVPHPGVADVLDAVSRAHPDKGLAKEARRSLHKLRSSRG</sequence>
<dbReference type="AlphaFoldDB" id="A0A2T0Q0L1"/>
<proteinExistence type="predicted"/>
<evidence type="ECO:0008006" key="4">
    <source>
        <dbReference type="Google" id="ProtNLM"/>
    </source>
</evidence>
<evidence type="ECO:0000256" key="1">
    <source>
        <dbReference type="SAM" id="MobiDB-lite"/>
    </source>
</evidence>
<accession>A0A2T0Q0L1</accession>
<organism evidence="2 3">
    <name type="scientific">Allonocardiopsis opalescens</name>
    <dbReference type="NCBI Taxonomy" id="1144618"/>
    <lineage>
        <taxon>Bacteria</taxon>
        <taxon>Bacillati</taxon>
        <taxon>Actinomycetota</taxon>
        <taxon>Actinomycetes</taxon>
        <taxon>Streptosporangiales</taxon>
        <taxon>Allonocardiopsis</taxon>
    </lineage>
</organism>
<feature type="region of interest" description="Disordered" evidence="1">
    <location>
        <begin position="1"/>
        <end position="22"/>
    </location>
</feature>
<evidence type="ECO:0000313" key="3">
    <source>
        <dbReference type="Proteomes" id="UP000237846"/>
    </source>
</evidence>
<name>A0A2T0Q0L1_9ACTN</name>
<comment type="caution">
    <text evidence="2">The sequence shown here is derived from an EMBL/GenBank/DDBJ whole genome shotgun (WGS) entry which is preliminary data.</text>
</comment>
<keyword evidence="3" id="KW-1185">Reference proteome</keyword>
<dbReference type="Proteomes" id="UP000237846">
    <property type="component" value="Unassembled WGS sequence"/>
</dbReference>
<protein>
    <recommendedName>
        <fullName evidence="4">HEAT repeat protein</fullName>
    </recommendedName>
</protein>
<gene>
    <name evidence="2" type="ORF">CLV72_106249</name>
</gene>
<reference evidence="2 3" key="1">
    <citation type="submission" date="2018-03" db="EMBL/GenBank/DDBJ databases">
        <title>Genomic Encyclopedia of Archaeal and Bacterial Type Strains, Phase II (KMG-II): from individual species to whole genera.</title>
        <authorList>
            <person name="Goeker M."/>
        </authorList>
    </citation>
    <scope>NUCLEOTIDE SEQUENCE [LARGE SCALE GENOMIC DNA]</scope>
    <source>
        <strain evidence="2 3">DSM 45601</strain>
    </source>
</reference>